<dbReference type="RefSeq" id="WP_220562443.1">
    <property type="nucleotide sequence ID" value="NZ_CP074133.1"/>
</dbReference>
<feature type="transmembrane region" description="Helical" evidence="1">
    <location>
        <begin position="12"/>
        <end position="29"/>
    </location>
</feature>
<keyword evidence="1" id="KW-0812">Transmembrane</keyword>
<proteinExistence type="predicted"/>
<evidence type="ECO:0000313" key="3">
    <source>
        <dbReference type="Proteomes" id="UP000676079"/>
    </source>
</evidence>
<keyword evidence="1" id="KW-1133">Transmembrane helix</keyword>
<sequence>MAYRILADTAMVLHMAFLAYVLLGGLPAWKWPRALWPHLAATAYALGITLIGWECPLTHVERRARHHAGQEGLPPTGFIDHYLTGVVYPEEHLATVRLAAAALILLTWTVPLARALRHHRNAGHRHRRPARRDPT</sequence>
<evidence type="ECO:0000256" key="1">
    <source>
        <dbReference type="SAM" id="Phobius"/>
    </source>
</evidence>
<dbReference type="InterPro" id="IPR021218">
    <property type="entry name" value="DUF2784"/>
</dbReference>
<reference evidence="2 3" key="1">
    <citation type="submission" date="2021-05" db="EMBL/GenBank/DDBJ databases">
        <title>Direct Submission.</title>
        <authorList>
            <person name="Li K."/>
            <person name="Gao J."/>
        </authorList>
    </citation>
    <scope>NUCLEOTIDE SEQUENCE [LARGE SCALE GENOMIC DNA]</scope>
    <source>
        <strain evidence="2 3">Mg02</strain>
    </source>
</reference>
<dbReference type="Pfam" id="PF10861">
    <property type="entry name" value="DUF2784"/>
    <property type="match status" value="1"/>
</dbReference>
<name>A0ABX8BHH0_9ACTN</name>
<dbReference type="EMBL" id="CP074133">
    <property type="protein sequence ID" value="QUX21220.1"/>
    <property type="molecule type" value="Genomic_DNA"/>
</dbReference>
<feature type="transmembrane region" description="Helical" evidence="1">
    <location>
        <begin position="35"/>
        <end position="53"/>
    </location>
</feature>
<dbReference type="Proteomes" id="UP000676079">
    <property type="component" value="Chromosome"/>
</dbReference>
<accession>A0ABX8BHH0</accession>
<evidence type="ECO:0000313" key="2">
    <source>
        <dbReference type="EMBL" id="QUX21220.1"/>
    </source>
</evidence>
<keyword evidence="3" id="KW-1185">Reference proteome</keyword>
<protein>
    <submittedName>
        <fullName evidence="2">DUF2784 domain-containing protein</fullName>
    </submittedName>
</protein>
<keyword evidence="1" id="KW-0472">Membrane</keyword>
<organism evidence="2 3">
    <name type="scientific">Nocardiopsis changdeensis</name>
    <dbReference type="NCBI Taxonomy" id="2831969"/>
    <lineage>
        <taxon>Bacteria</taxon>
        <taxon>Bacillati</taxon>
        <taxon>Actinomycetota</taxon>
        <taxon>Actinomycetes</taxon>
        <taxon>Streptosporangiales</taxon>
        <taxon>Nocardiopsidaceae</taxon>
        <taxon>Nocardiopsis</taxon>
    </lineage>
</organism>
<gene>
    <name evidence="2" type="ORF">KGD84_22665</name>
</gene>